<dbReference type="EMBL" id="JARK01001463">
    <property type="protein sequence ID" value="EYB98849.1"/>
    <property type="molecule type" value="Genomic_DNA"/>
</dbReference>
<dbReference type="AlphaFoldDB" id="A0A016T8A2"/>
<accession>A0A016T8A2</accession>
<evidence type="ECO:0000313" key="2">
    <source>
        <dbReference type="Proteomes" id="UP000024635"/>
    </source>
</evidence>
<dbReference type="Proteomes" id="UP000024635">
    <property type="component" value="Unassembled WGS sequence"/>
</dbReference>
<gene>
    <name evidence="1" type="primary">Acey_s0127.g1380</name>
    <name evidence="1" type="synonym">Acey-C08F8.9</name>
    <name evidence="1" type="ORF">Y032_0127g1380</name>
</gene>
<protein>
    <submittedName>
        <fullName evidence="1">Uncharacterized protein</fullName>
    </submittedName>
</protein>
<name>A0A016T8A2_9BILA</name>
<organism evidence="1 2">
    <name type="scientific">Ancylostoma ceylanicum</name>
    <dbReference type="NCBI Taxonomy" id="53326"/>
    <lineage>
        <taxon>Eukaryota</taxon>
        <taxon>Metazoa</taxon>
        <taxon>Ecdysozoa</taxon>
        <taxon>Nematoda</taxon>
        <taxon>Chromadorea</taxon>
        <taxon>Rhabditida</taxon>
        <taxon>Rhabditina</taxon>
        <taxon>Rhabditomorpha</taxon>
        <taxon>Strongyloidea</taxon>
        <taxon>Ancylostomatidae</taxon>
        <taxon>Ancylostomatinae</taxon>
        <taxon>Ancylostoma</taxon>
    </lineage>
</organism>
<evidence type="ECO:0000313" key="1">
    <source>
        <dbReference type="EMBL" id="EYB98849.1"/>
    </source>
</evidence>
<comment type="caution">
    <text evidence="1">The sequence shown here is derived from an EMBL/GenBank/DDBJ whole genome shotgun (WGS) entry which is preliminary data.</text>
</comment>
<dbReference type="OrthoDB" id="5776556at2759"/>
<sequence length="104" mass="11513">MGGRPGLWAACSALLGRPDTLPQLKKWAGRWGNFCLIFLSDVKYHVMFRVQQGPPAPPPINTRFAIINSIYNNPFHWSVFKGLIGFAAGVVIARTVSDEWANSV</sequence>
<keyword evidence="2" id="KW-1185">Reference proteome</keyword>
<reference evidence="2" key="1">
    <citation type="journal article" date="2015" name="Nat. Genet.">
        <title>The genome and transcriptome of the zoonotic hookworm Ancylostoma ceylanicum identify infection-specific gene families.</title>
        <authorList>
            <person name="Schwarz E.M."/>
            <person name="Hu Y."/>
            <person name="Antoshechkin I."/>
            <person name="Miller M.M."/>
            <person name="Sternberg P.W."/>
            <person name="Aroian R.V."/>
        </authorList>
    </citation>
    <scope>NUCLEOTIDE SEQUENCE</scope>
    <source>
        <strain evidence="2">HY135</strain>
    </source>
</reference>
<proteinExistence type="predicted"/>